<evidence type="ECO:0000313" key="2">
    <source>
        <dbReference type="EMBL" id="CAB9519011.1"/>
    </source>
</evidence>
<accession>A0A9N8HM99</accession>
<comment type="caution">
    <text evidence="2">The sequence shown here is derived from an EMBL/GenBank/DDBJ whole genome shotgun (WGS) entry which is preliminary data.</text>
</comment>
<evidence type="ECO:0000313" key="3">
    <source>
        <dbReference type="Proteomes" id="UP001153069"/>
    </source>
</evidence>
<reference evidence="2" key="1">
    <citation type="submission" date="2020-06" db="EMBL/GenBank/DDBJ databases">
        <authorList>
            <consortium name="Plant Systems Biology data submission"/>
        </authorList>
    </citation>
    <scope>NUCLEOTIDE SEQUENCE</scope>
    <source>
        <strain evidence="2">D6</strain>
    </source>
</reference>
<proteinExistence type="predicted"/>
<dbReference type="EMBL" id="CAICTM010000979">
    <property type="protein sequence ID" value="CAB9519011.1"/>
    <property type="molecule type" value="Genomic_DNA"/>
</dbReference>
<keyword evidence="3" id="KW-1185">Reference proteome</keyword>
<dbReference type="Proteomes" id="UP001153069">
    <property type="component" value="Unassembled WGS sequence"/>
</dbReference>
<feature type="compositionally biased region" description="Basic and acidic residues" evidence="1">
    <location>
        <begin position="12"/>
        <end position="42"/>
    </location>
</feature>
<dbReference type="AlphaFoldDB" id="A0A9N8HM99"/>
<organism evidence="2 3">
    <name type="scientific">Seminavis robusta</name>
    <dbReference type="NCBI Taxonomy" id="568900"/>
    <lineage>
        <taxon>Eukaryota</taxon>
        <taxon>Sar</taxon>
        <taxon>Stramenopiles</taxon>
        <taxon>Ochrophyta</taxon>
        <taxon>Bacillariophyta</taxon>
        <taxon>Bacillariophyceae</taxon>
        <taxon>Bacillariophycidae</taxon>
        <taxon>Naviculales</taxon>
        <taxon>Naviculaceae</taxon>
        <taxon>Seminavis</taxon>
    </lineage>
</organism>
<evidence type="ECO:0000256" key="1">
    <source>
        <dbReference type="SAM" id="MobiDB-lite"/>
    </source>
</evidence>
<gene>
    <name evidence="2" type="ORF">SEMRO_981_G227530.1</name>
</gene>
<feature type="region of interest" description="Disordered" evidence="1">
    <location>
        <begin position="1"/>
        <end position="49"/>
    </location>
</feature>
<protein>
    <submittedName>
        <fullName evidence="2">Uncharacterized protein</fullName>
    </submittedName>
</protein>
<sequence length="195" mass="21078">MEEGLDPLDLAKIVEARQKDSDASPTEQEHTINLHPTNKDTQTHSAVTETHGYEEEALSSHDLVKLVEARLEDSGLDQGENTTTPERENSVSAVDNIEQQNHHQNTNGIVQLPRLERSSANRMPHVQPGAYPSGGNFQGIEENYGTEETHIEPATTPTPAIEPENGNSGLAVANLVEDEMAAQGSAPGSRLQSGK</sequence>
<name>A0A9N8HM99_9STRA</name>